<feature type="transmembrane region" description="Helical" evidence="10">
    <location>
        <begin position="188"/>
        <end position="206"/>
    </location>
</feature>
<evidence type="ECO:0000256" key="9">
    <source>
        <dbReference type="SAM" id="MobiDB-lite"/>
    </source>
</evidence>
<dbReference type="Gene3D" id="1.20.1070.10">
    <property type="entry name" value="Rhodopsin 7-helix transmembrane proteins"/>
    <property type="match status" value="1"/>
</dbReference>
<organism evidence="12 13">
    <name type="scientific">Diploscapter pachys</name>
    <dbReference type="NCBI Taxonomy" id="2018661"/>
    <lineage>
        <taxon>Eukaryota</taxon>
        <taxon>Metazoa</taxon>
        <taxon>Ecdysozoa</taxon>
        <taxon>Nematoda</taxon>
        <taxon>Chromadorea</taxon>
        <taxon>Rhabditida</taxon>
        <taxon>Rhabditina</taxon>
        <taxon>Rhabditomorpha</taxon>
        <taxon>Rhabditoidea</taxon>
        <taxon>Rhabditidae</taxon>
        <taxon>Diploscapter</taxon>
    </lineage>
</organism>
<evidence type="ECO:0000256" key="2">
    <source>
        <dbReference type="ARBA" id="ARBA00022692"/>
    </source>
</evidence>
<evidence type="ECO:0000256" key="4">
    <source>
        <dbReference type="ARBA" id="ARBA00023040"/>
    </source>
</evidence>
<dbReference type="GO" id="GO:0004930">
    <property type="term" value="F:G protein-coupled receptor activity"/>
    <property type="evidence" value="ECO:0007669"/>
    <property type="project" value="UniProtKB-KW"/>
</dbReference>
<evidence type="ECO:0000256" key="7">
    <source>
        <dbReference type="ARBA" id="ARBA00023224"/>
    </source>
</evidence>
<dbReference type="Pfam" id="PF00001">
    <property type="entry name" value="7tm_1"/>
    <property type="match status" value="1"/>
</dbReference>
<feature type="transmembrane region" description="Helical" evidence="10">
    <location>
        <begin position="148"/>
        <end position="168"/>
    </location>
</feature>
<comment type="subcellular location">
    <subcellularLocation>
        <location evidence="1">Membrane</location>
        <topology evidence="1">Multi-pass membrane protein</topology>
    </subcellularLocation>
</comment>
<keyword evidence="3 10" id="KW-1133">Transmembrane helix</keyword>
<reference evidence="12 13" key="1">
    <citation type="journal article" date="2017" name="Curr. Biol.">
        <title>Genome architecture and evolution of a unichromosomal asexual nematode.</title>
        <authorList>
            <person name="Fradin H."/>
            <person name="Zegar C."/>
            <person name="Gutwein M."/>
            <person name="Lucas J."/>
            <person name="Kovtun M."/>
            <person name="Corcoran D."/>
            <person name="Baugh L.R."/>
            <person name="Kiontke K."/>
            <person name="Gunsalus K."/>
            <person name="Fitch D.H."/>
            <person name="Piano F."/>
        </authorList>
    </citation>
    <scope>NUCLEOTIDE SEQUENCE [LARGE SCALE GENOMIC DNA]</scope>
    <source>
        <strain evidence="12">PF1309</strain>
    </source>
</reference>
<dbReference type="OrthoDB" id="285793at2759"/>
<feature type="transmembrane region" description="Helical" evidence="10">
    <location>
        <begin position="105"/>
        <end position="128"/>
    </location>
</feature>
<dbReference type="CDD" id="cd00637">
    <property type="entry name" value="7tm_classA_rhodopsin-like"/>
    <property type="match status" value="1"/>
</dbReference>
<dbReference type="AlphaFoldDB" id="A0A2A2JSX6"/>
<evidence type="ECO:0000256" key="3">
    <source>
        <dbReference type="ARBA" id="ARBA00022989"/>
    </source>
</evidence>
<keyword evidence="7 8" id="KW-0807">Transducer</keyword>
<comment type="similarity">
    <text evidence="8">Belongs to the G-protein coupled receptor 1 family.</text>
</comment>
<dbReference type="PROSITE" id="PS00237">
    <property type="entry name" value="G_PROTEIN_RECEP_F1_1"/>
    <property type="match status" value="1"/>
</dbReference>
<dbReference type="PROSITE" id="PS50262">
    <property type="entry name" value="G_PROTEIN_RECEP_F1_2"/>
    <property type="match status" value="1"/>
</dbReference>
<dbReference type="PANTHER" id="PTHR45695:SF9">
    <property type="entry name" value="LEUCOKININ RECEPTOR"/>
    <property type="match status" value="1"/>
</dbReference>
<dbReference type="PRINTS" id="PR00237">
    <property type="entry name" value="GPCRRHODOPSN"/>
</dbReference>
<dbReference type="SUPFAM" id="SSF81321">
    <property type="entry name" value="Family A G protein-coupled receptor-like"/>
    <property type="match status" value="1"/>
</dbReference>
<evidence type="ECO:0000256" key="10">
    <source>
        <dbReference type="SAM" id="Phobius"/>
    </source>
</evidence>
<keyword evidence="4 8" id="KW-0297">G-protein coupled receptor</keyword>
<dbReference type="STRING" id="2018661.A0A2A2JSX6"/>
<comment type="caution">
    <text evidence="12">The sequence shown here is derived from an EMBL/GenBank/DDBJ whole genome shotgun (WGS) entry which is preliminary data.</text>
</comment>
<name>A0A2A2JSX6_9BILA</name>
<evidence type="ECO:0000256" key="1">
    <source>
        <dbReference type="ARBA" id="ARBA00004141"/>
    </source>
</evidence>
<dbReference type="Proteomes" id="UP000218231">
    <property type="component" value="Unassembled WGS sequence"/>
</dbReference>
<proteinExistence type="inferred from homology"/>
<accession>A0A2A2JSX6</accession>
<dbReference type="InterPro" id="IPR017452">
    <property type="entry name" value="GPCR_Rhodpsn_7TM"/>
</dbReference>
<dbReference type="EMBL" id="LIAE01010240">
    <property type="protein sequence ID" value="PAV64760.1"/>
    <property type="molecule type" value="Genomic_DNA"/>
</dbReference>
<evidence type="ECO:0000256" key="8">
    <source>
        <dbReference type="RuleBase" id="RU000688"/>
    </source>
</evidence>
<keyword evidence="13" id="KW-1185">Reference proteome</keyword>
<evidence type="ECO:0000313" key="13">
    <source>
        <dbReference type="Proteomes" id="UP000218231"/>
    </source>
</evidence>
<dbReference type="InterPro" id="IPR000276">
    <property type="entry name" value="GPCR_Rhodpsn"/>
</dbReference>
<feature type="transmembrane region" description="Helical" evidence="10">
    <location>
        <begin position="253"/>
        <end position="275"/>
    </location>
</feature>
<protein>
    <recommendedName>
        <fullName evidence="11">G-protein coupled receptors family 1 profile domain-containing protein</fullName>
    </recommendedName>
</protein>
<feature type="region of interest" description="Disordered" evidence="9">
    <location>
        <begin position="1"/>
        <end position="29"/>
    </location>
</feature>
<evidence type="ECO:0000256" key="6">
    <source>
        <dbReference type="ARBA" id="ARBA00023170"/>
    </source>
</evidence>
<feature type="transmembrane region" description="Helical" evidence="10">
    <location>
        <begin position="72"/>
        <end position="93"/>
    </location>
</feature>
<keyword evidence="6 8" id="KW-0675">Receptor</keyword>
<keyword evidence="5 10" id="KW-0472">Membrane</keyword>
<dbReference type="PANTHER" id="PTHR45695">
    <property type="entry name" value="LEUCOKININ RECEPTOR-RELATED"/>
    <property type="match status" value="1"/>
</dbReference>
<feature type="domain" description="G-protein coupled receptors family 1 profile" evidence="11">
    <location>
        <begin position="87"/>
        <end position="308"/>
    </location>
</feature>
<evidence type="ECO:0000256" key="5">
    <source>
        <dbReference type="ARBA" id="ARBA00023136"/>
    </source>
</evidence>
<evidence type="ECO:0000313" key="12">
    <source>
        <dbReference type="EMBL" id="PAV64760.1"/>
    </source>
</evidence>
<evidence type="ECO:0000259" key="11">
    <source>
        <dbReference type="PROSITE" id="PS50262"/>
    </source>
</evidence>
<dbReference type="GO" id="GO:0005886">
    <property type="term" value="C:plasma membrane"/>
    <property type="evidence" value="ECO:0007669"/>
    <property type="project" value="TreeGrafter"/>
</dbReference>
<sequence length="362" mass="40559">MGMASEPVSSISAKGDISEPGAGENFRNPLSLPKSTKINMTSIVNTILEANGAPDLLENEIIHEGLGVYKEYLLAALIAFSILGVITNLWFLVVMKRAKHLSEVVIIFFANACVLNILYIIVHVPHYIITVIDDEASWSTGLLTCKVAQWLSFASSTSSAYFVALIGFDRFMVVFFESRHICEGQCSILTVAVWIIGFTLSIPYVINAHLDRALVIRPPPAFADDAQLKESFVFVLRCAIAPSEVWTLTIRVMIQYGIPTFILLPSYIYLIYSLWRRPVIGNVSQIRLERLKKTKKNLTTTIAAILFVQRFREVSATSNPNTDKIQILPQDINRSESFINENSNIYQALLKRARSLIDRNLT</sequence>
<gene>
    <name evidence="12" type="ORF">WR25_26249</name>
</gene>
<keyword evidence="2 8" id="KW-0812">Transmembrane</keyword>